<proteinExistence type="inferred from homology"/>
<evidence type="ECO:0000256" key="3">
    <source>
        <dbReference type="ARBA" id="ARBA00022692"/>
    </source>
</evidence>
<keyword evidence="8" id="KW-1185">Reference proteome</keyword>
<evidence type="ECO:0000256" key="6">
    <source>
        <dbReference type="RuleBase" id="RU363053"/>
    </source>
</evidence>
<dbReference type="PANTHER" id="PTHR11266">
    <property type="entry name" value="PEROXISOMAL MEMBRANE PROTEIN 2, PXMP2 MPV17"/>
    <property type="match status" value="1"/>
</dbReference>
<keyword evidence="4 6" id="KW-1133">Transmembrane helix</keyword>
<dbReference type="InterPro" id="IPR007248">
    <property type="entry name" value="Mpv17_PMP22"/>
</dbReference>
<comment type="similarity">
    <text evidence="2 6">Belongs to the peroxisomal membrane protein PXMP2/4 family.</text>
</comment>
<feature type="transmembrane region" description="Helical" evidence="6">
    <location>
        <begin position="62"/>
        <end position="81"/>
    </location>
</feature>
<feature type="transmembrane region" description="Helical" evidence="6">
    <location>
        <begin position="101"/>
        <end position="122"/>
    </location>
</feature>
<dbReference type="GO" id="GO:0005737">
    <property type="term" value="C:cytoplasm"/>
    <property type="evidence" value="ECO:0007669"/>
    <property type="project" value="TreeGrafter"/>
</dbReference>
<dbReference type="AlphaFoldDB" id="A0A9N8ETG0"/>
<dbReference type="GO" id="GO:0016020">
    <property type="term" value="C:membrane"/>
    <property type="evidence" value="ECO:0007669"/>
    <property type="project" value="UniProtKB-SubCell"/>
</dbReference>
<keyword evidence="5 6" id="KW-0472">Membrane</keyword>
<evidence type="ECO:0000313" key="7">
    <source>
        <dbReference type="EMBL" id="CAB9526050.1"/>
    </source>
</evidence>
<evidence type="ECO:0000256" key="1">
    <source>
        <dbReference type="ARBA" id="ARBA00004141"/>
    </source>
</evidence>
<protein>
    <submittedName>
        <fullName evidence="7">Uncharacterized protein</fullName>
    </submittedName>
</protein>
<sequence length="225" mass="24773">MSFFFATWVRLANQYPVTFNSFTGGALCASSDAVAQYLETSKNESASPHHDHDSLSFRIRRVASAGLIGAAFGGWVYPAAYARLDRMWKGTHFSAVLQKSVVEILTVGIFVNSVSMTSRGLLVGRDYHDVARHVVAEMPIVTVNDAKVWLPYNMVAFSVIPVAIRPTTTLMMEAGWQTYISLMSNNYEKEEAVSTVQTTTTTTREHREPLVGGLVGDTVMATTPR</sequence>
<dbReference type="Pfam" id="PF04117">
    <property type="entry name" value="Mpv17_PMP22"/>
    <property type="match status" value="1"/>
</dbReference>
<evidence type="ECO:0000256" key="4">
    <source>
        <dbReference type="ARBA" id="ARBA00022989"/>
    </source>
</evidence>
<dbReference type="Proteomes" id="UP001153069">
    <property type="component" value="Unassembled WGS sequence"/>
</dbReference>
<evidence type="ECO:0000313" key="8">
    <source>
        <dbReference type="Proteomes" id="UP001153069"/>
    </source>
</evidence>
<evidence type="ECO:0000256" key="5">
    <source>
        <dbReference type="ARBA" id="ARBA00023136"/>
    </source>
</evidence>
<dbReference type="OrthoDB" id="43136at2759"/>
<keyword evidence="3 6" id="KW-0812">Transmembrane</keyword>
<dbReference type="PANTHER" id="PTHR11266:SF80">
    <property type="entry name" value="PEROXISOMAL MEMBRANE PROTEIN 2"/>
    <property type="match status" value="1"/>
</dbReference>
<comment type="subcellular location">
    <subcellularLocation>
        <location evidence="1">Membrane</location>
        <topology evidence="1">Multi-pass membrane protein</topology>
    </subcellularLocation>
</comment>
<gene>
    <name evidence="7" type="ORF">SEMRO_1769_G296440.1</name>
</gene>
<evidence type="ECO:0000256" key="2">
    <source>
        <dbReference type="ARBA" id="ARBA00006824"/>
    </source>
</evidence>
<accession>A0A9N8ETG0</accession>
<comment type="caution">
    <text evidence="7">The sequence shown here is derived from an EMBL/GenBank/DDBJ whole genome shotgun (WGS) entry which is preliminary data.</text>
</comment>
<organism evidence="7 8">
    <name type="scientific">Seminavis robusta</name>
    <dbReference type="NCBI Taxonomy" id="568900"/>
    <lineage>
        <taxon>Eukaryota</taxon>
        <taxon>Sar</taxon>
        <taxon>Stramenopiles</taxon>
        <taxon>Ochrophyta</taxon>
        <taxon>Bacillariophyta</taxon>
        <taxon>Bacillariophyceae</taxon>
        <taxon>Bacillariophycidae</taxon>
        <taxon>Naviculales</taxon>
        <taxon>Naviculaceae</taxon>
        <taxon>Seminavis</taxon>
    </lineage>
</organism>
<reference evidence="7" key="1">
    <citation type="submission" date="2020-06" db="EMBL/GenBank/DDBJ databases">
        <authorList>
            <consortium name="Plant Systems Biology data submission"/>
        </authorList>
    </citation>
    <scope>NUCLEOTIDE SEQUENCE</scope>
    <source>
        <strain evidence="7">D6</strain>
    </source>
</reference>
<dbReference type="EMBL" id="CAICTM010001767">
    <property type="protein sequence ID" value="CAB9526050.1"/>
    <property type="molecule type" value="Genomic_DNA"/>
</dbReference>
<name>A0A9N8ETG0_9STRA</name>